<evidence type="ECO:0000313" key="5">
    <source>
        <dbReference type="Proteomes" id="UP000199585"/>
    </source>
</evidence>
<dbReference type="SUPFAM" id="SSF51735">
    <property type="entry name" value="NAD(P)-binding Rossmann-fold domains"/>
    <property type="match status" value="1"/>
</dbReference>
<dbReference type="InterPro" id="IPR050463">
    <property type="entry name" value="Gfo/Idh/MocA_oxidrdct_glycsds"/>
</dbReference>
<feature type="domain" description="Gfo/Idh/MocA-like oxidoreductase N-terminal" evidence="2">
    <location>
        <begin position="7"/>
        <end position="125"/>
    </location>
</feature>
<sequence>MSVAAPVRVLIVGTGGMAAAHAEAYAAMEGVTVVGGVDRNPDTLAAFAATHGVARTFDSVEAAIAWGAFDAVSNVTPDQVHHATTMPLLAAGKHVLCEKPLAVNHAEAQAMADAAQGAGVVNMVNLTYRNVPAVMEAARLVASGAIGEIRHFEASYLQSWLTQPAWGQWNTEAQWLWRLSTKHGSLGVLGDVGVHILDFTTFIAGADVARMSCRLHTFDKAPGGVIGNYTLDANDSASMQVQLTDGAVGVVHASRMASGHLNDLRLRIFGTTGGLDVRWENNVSRLQACLQPDLQVGTWRDLDVPPVRTNYVRFIDAVRSGTMVRPDFARGATLQLALDAAVASDKDACRDVVVG</sequence>
<dbReference type="Gene3D" id="3.40.50.720">
    <property type="entry name" value="NAD(P)-binding Rossmann-like Domain"/>
    <property type="match status" value="1"/>
</dbReference>
<dbReference type="SUPFAM" id="SSF55347">
    <property type="entry name" value="Glyceraldehyde-3-phosphate dehydrogenase-like, C-terminal domain"/>
    <property type="match status" value="1"/>
</dbReference>
<protein>
    <submittedName>
        <fullName evidence="4">Predicted dehydrogenase</fullName>
    </submittedName>
</protein>
<keyword evidence="5" id="KW-1185">Reference proteome</keyword>
<gene>
    <name evidence="4" type="ORF">SAMN04488003_10259</name>
</gene>
<dbReference type="AlphaFoldDB" id="A0A1H7ZNW6"/>
<evidence type="ECO:0000259" key="3">
    <source>
        <dbReference type="Pfam" id="PF22725"/>
    </source>
</evidence>
<dbReference type="Gene3D" id="3.30.360.10">
    <property type="entry name" value="Dihydrodipicolinate Reductase, domain 2"/>
    <property type="match status" value="1"/>
</dbReference>
<accession>A0A1H7ZNW6</accession>
<dbReference type="InterPro" id="IPR036291">
    <property type="entry name" value="NAD(P)-bd_dom_sf"/>
</dbReference>
<dbReference type="EMBL" id="FOCI01000002">
    <property type="protein sequence ID" value="SEM59973.1"/>
    <property type="molecule type" value="Genomic_DNA"/>
</dbReference>
<dbReference type="GO" id="GO:0016491">
    <property type="term" value="F:oxidoreductase activity"/>
    <property type="evidence" value="ECO:0007669"/>
    <property type="project" value="UniProtKB-KW"/>
</dbReference>
<dbReference type="PANTHER" id="PTHR43818">
    <property type="entry name" value="BCDNA.GH03377"/>
    <property type="match status" value="1"/>
</dbReference>
<dbReference type="InterPro" id="IPR055170">
    <property type="entry name" value="GFO_IDH_MocA-like_dom"/>
</dbReference>
<name>A0A1H7ZNW6_9RHOB</name>
<dbReference type="Pfam" id="PF01408">
    <property type="entry name" value="GFO_IDH_MocA"/>
    <property type="match status" value="1"/>
</dbReference>
<evidence type="ECO:0000259" key="2">
    <source>
        <dbReference type="Pfam" id="PF01408"/>
    </source>
</evidence>
<dbReference type="GO" id="GO:0000166">
    <property type="term" value="F:nucleotide binding"/>
    <property type="evidence" value="ECO:0007669"/>
    <property type="project" value="InterPro"/>
</dbReference>
<dbReference type="Pfam" id="PF22725">
    <property type="entry name" value="GFO_IDH_MocA_C3"/>
    <property type="match status" value="1"/>
</dbReference>
<dbReference type="PANTHER" id="PTHR43818:SF11">
    <property type="entry name" value="BCDNA.GH03377"/>
    <property type="match status" value="1"/>
</dbReference>
<dbReference type="RefSeq" id="WP_245731230.1">
    <property type="nucleotide sequence ID" value="NZ_FOCI01000002.1"/>
</dbReference>
<evidence type="ECO:0000256" key="1">
    <source>
        <dbReference type="ARBA" id="ARBA00023002"/>
    </source>
</evidence>
<evidence type="ECO:0000313" key="4">
    <source>
        <dbReference type="EMBL" id="SEM59973.1"/>
    </source>
</evidence>
<keyword evidence="1" id="KW-0560">Oxidoreductase</keyword>
<feature type="domain" description="GFO/IDH/MocA-like oxidoreductase" evidence="3">
    <location>
        <begin position="135"/>
        <end position="275"/>
    </location>
</feature>
<organism evidence="4 5">
    <name type="scientific">Loktanella fryxellensis</name>
    <dbReference type="NCBI Taxonomy" id="245187"/>
    <lineage>
        <taxon>Bacteria</taxon>
        <taxon>Pseudomonadati</taxon>
        <taxon>Pseudomonadota</taxon>
        <taxon>Alphaproteobacteria</taxon>
        <taxon>Rhodobacterales</taxon>
        <taxon>Roseobacteraceae</taxon>
        <taxon>Loktanella</taxon>
    </lineage>
</organism>
<dbReference type="Proteomes" id="UP000199585">
    <property type="component" value="Unassembled WGS sequence"/>
</dbReference>
<reference evidence="4 5" key="1">
    <citation type="submission" date="2016-10" db="EMBL/GenBank/DDBJ databases">
        <authorList>
            <person name="de Groot N.N."/>
        </authorList>
    </citation>
    <scope>NUCLEOTIDE SEQUENCE [LARGE SCALE GENOMIC DNA]</scope>
    <source>
        <strain evidence="4 5">DSM 16213</strain>
    </source>
</reference>
<dbReference type="InterPro" id="IPR000683">
    <property type="entry name" value="Gfo/Idh/MocA-like_OxRdtase_N"/>
</dbReference>
<dbReference type="STRING" id="245187.SAMN04488003_10259"/>
<proteinExistence type="predicted"/>